<feature type="signal peptide" evidence="2">
    <location>
        <begin position="1"/>
        <end position="18"/>
    </location>
</feature>
<keyword evidence="2" id="KW-0732">Signal</keyword>
<dbReference type="EMBL" id="GL732583">
    <property type="protein sequence ID" value="EFX74484.1"/>
    <property type="molecule type" value="Genomic_DNA"/>
</dbReference>
<evidence type="ECO:0000256" key="1">
    <source>
        <dbReference type="SAM" id="MobiDB-lite"/>
    </source>
</evidence>
<name>E9H1L4_DAPPU</name>
<dbReference type="AlphaFoldDB" id="E9H1L4"/>
<gene>
    <name evidence="3" type="ORF">DAPPUDRAFT_226706</name>
</gene>
<evidence type="ECO:0000313" key="3">
    <source>
        <dbReference type="EMBL" id="EFX74484.1"/>
    </source>
</evidence>
<feature type="compositionally biased region" description="Low complexity" evidence="1">
    <location>
        <begin position="104"/>
        <end position="113"/>
    </location>
</feature>
<dbReference type="HOGENOM" id="CLU_1108045_0_0_1"/>
<dbReference type="PhylomeDB" id="E9H1L4"/>
<feature type="chain" id="PRO_5003237651" evidence="2">
    <location>
        <begin position="19"/>
        <end position="251"/>
    </location>
</feature>
<protein>
    <submittedName>
        <fullName evidence="3">Uncharacterized protein</fullName>
    </submittedName>
</protein>
<evidence type="ECO:0000313" key="4">
    <source>
        <dbReference type="Proteomes" id="UP000000305"/>
    </source>
</evidence>
<proteinExistence type="predicted"/>
<organism evidence="3 4">
    <name type="scientific">Daphnia pulex</name>
    <name type="common">Water flea</name>
    <dbReference type="NCBI Taxonomy" id="6669"/>
    <lineage>
        <taxon>Eukaryota</taxon>
        <taxon>Metazoa</taxon>
        <taxon>Ecdysozoa</taxon>
        <taxon>Arthropoda</taxon>
        <taxon>Crustacea</taxon>
        <taxon>Branchiopoda</taxon>
        <taxon>Diplostraca</taxon>
        <taxon>Cladocera</taxon>
        <taxon>Anomopoda</taxon>
        <taxon>Daphniidae</taxon>
        <taxon>Daphnia</taxon>
    </lineage>
</organism>
<feature type="region of interest" description="Disordered" evidence="1">
    <location>
        <begin position="91"/>
        <end position="116"/>
    </location>
</feature>
<dbReference type="OrthoDB" id="6354169at2759"/>
<accession>E9H1L4</accession>
<reference evidence="3 4" key="1">
    <citation type="journal article" date="2011" name="Science">
        <title>The ecoresponsive genome of Daphnia pulex.</title>
        <authorList>
            <person name="Colbourne J.K."/>
            <person name="Pfrender M.E."/>
            <person name="Gilbert D."/>
            <person name="Thomas W.K."/>
            <person name="Tucker A."/>
            <person name="Oakley T.H."/>
            <person name="Tokishita S."/>
            <person name="Aerts A."/>
            <person name="Arnold G.J."/>
            <person name="Basu M.K."/>
            <person name="Bauer D.J."/>
            <person name="Caceres C.E."/>
            <person name="Carmel L."/>
            <person name="Casola C."/>
            <person name="Choi J.H."/>
            <person name="Detter J.C."/>
            <person name="Dong Q."/>
            <person name="Dusheyko S."/>
            <person name="Eads B.D."/>
            <person name="Frohlich T."/>
            <person name="Geiler-Samerotte K.A."/>
            <person name="Gerlach D."/>
            <person name="Hatcher P."/>
            <person name="Jogdeo S."/>
            <person name="Krijgsveld J."/>
            <person name="Kriventseva E.V."/>
            <person name="Kultz D."/>
            <person name="Laforsch C."/>
            <person name="Lindquist E."/>
            <person name="Lopez J."/>
            <person name="Manak J.R."/>
            <person name="Muller J."/>
            <person name="Pangilinan J."/>
            <person name="Patwardhan R.P."/>
            <person name="Pitluck S."/>
            <person name="Pritham E.J."/>
            <person name="Rechtsteiner A."/>
            <person name="Rho M."/>
            <person name="Rogozin I.B."/>
            <person name="Sakarya O."/>
            <person name="Salamov A."/>
            <person name="Schaack S."/>
            <person name="Shapiro H."/>
            <person name="Shiga Y."/>
            <person name="Skalitzky C."/>
            <person name="Smith Z."/>
            <person name="Souvorov A."/>
            <person name="Sung W."/>
            <person name="Tang Z."/>
            <person name="Tsuchiya D."/>
            <person name="Tu H."/>
            <person name="Vos H."/>
            <person name="Wang M."/>
            <person name="Wolf Y.I."/>
            <person name="Yamagata H."/>
            <person name="Yamada T."/>
            <person name="Ye Y."/>
            <person name="Shaw J.R."/>
            <person name="Andrews J."/>
            <person name="Crease T.J."/>
            <person name="Tang H."/>
            <person name="Lucas S.M."/>
            <person name="Robertson H.M."/>
            <person name="Bork P."/>
            <person name="Koonin E.V."/>
            <person name="Zdobnov E.M."/>
            <person name="Grigoriev I.V."/>
            <person name="Lynch M."/>
            <person name="Boore J.L."/>
        </authorList>
    </citation>
    <scope>NUCLEOTIDE SEQUENCE [LARGE SCALE GENOMIC DNA]</scope>
</reference>
<dbReference type="Proteomes" id="UP000000305">
    <property type="component" value="Unassembled WGS sequence"/>
</dbReference>
<dbReference type="KEGG" id="dpx:DAPPUDRAFT_226706"/>
<keyword evidence="4" id="KW-1185">Reference proteome</keyword>
<dbReference type="InParanoid" id="E9H1L4"/>
<sequence>MRLTLSLLILAVMSAATGIDRQEIMEESDFYTADDFEPKEGGLRQQMMTLSLIIPVRPTRQTIMEWTTSTSTLVCTKYTDTPCVVRTSIVERPERPSRRPARPGRPSAVSPSRKSPFAIVDGGKGIMIDEDYADQFAILPSRIQRVESTQLPTFSEREARAADPQYVLMYRNPNRDIEPGFQPSDLFKSMATPMNRRFSRPVLNLQRQFLQNYWSVTRRSTVTELTVSTSIPLCSTTGSIPQCAISDNFRC</sequence>
<evidence type="ECO:0000256" key="2">
    <source>
        <dbReference type="SAM" id="SignalP"/>
    </source>
</evidence>